<dbReference type="SUPFAM" id="SSF53706">
    <property type="entry name" value="Formate dehydrogenase/DMSO reductase, domains 1-3"/>
    <property type="match status" value="1"/>
</dbReference>
<reference evidence="8 9" key="1">
    <citation type="submission" date="2018-09" db="EMBL/GenBank/DDBJ databases">
        <title>Discovery and Ecogenomic Context for Candidatus Cryosericales, a Global Caldiserica Order Active in Thawing Permafrost.</title>
        <authorList>
            <person name="Martinez M.A."/>
            <person name="Woodcroft B.J."/>
            <person name="Ignacio Espinoza J.C."/>
            <person name="Zayed A."/>
            <person name="Singleton C.M."/>
            <person name="Boyd J."/>
            <person name="Li Y.-F."/>
            <person name="Purvine S."/>
            <person name="Maughan H."/>
            <person name="Hodgkins S.B."/>
            <person name="Anderson D."/>
            <person name="Sederholm M."/>
            <person name="Temperton B."/>
            <person name="Saleska S.R."/>
            <person name="Tyson G.W."/>
            <person name="Rich V.I."/>
        </authorList>
    </citation>
    <scope>NUCLEOTIDE SEQUENCE [LARGE SCALE GENOMIC DNA]</scope>
    <source>
        <strain evidence="7 9">SMC5</strain>
        <strain evidence="6 8">SMC6</strain>
    </source>
</reference>
<dbReference type="Proteomes" id="UP000266489">
    <property type="component" value="Unassembled WGS sequence"/>
</dbReference>
<dbReference type="PROSITE" id="PS51669">
    <property type="entry name" value="4FE4S_MOW_BIS_MGD"/>
    <property type="match status" value="1"/>
</dbReference>
<keyword evidence="8" id="KW-1185">Reference proteome</keyword>
<dbReference type="Pfam" id="PF00384">
    <property type="entry name" value="Molybdopterin"/>
    <property type="match status" value="1"/>
</dbReference>
<proteinExistence type="inferred from homology"/>
<comment type="similarity">
    <text evidence="1">Belongs to the prokaryotic molybdopterin-containing oxidoreductase family.</text>
</comment>
<dbReference type="SUPFAM" id="SSF50692">
    <property type="entry name" value="ADC-like"/>
    <property type="match status" value="1"/>
</dbReference>
<feature type="domain" description="4Fe-4S Mo/W bis-MGD-type" evidence="5">
    <location>
        <begin position="8"/>
        <end position="65"/>
    </location>
</feature>
<dbReference type="EMBL" id="QXIU01000029">
    <property type="protein sequence ID" value="RIE15281.1"/>
    <property type="molecule type" value="Genomic_DNA"/>
</dbReference>
<dbReference type="Gene3D" id="2.20.25.90">
    <property type="entry name" value="ADC-like domains"/>
    <property type="match status" value="1"/>
</dbReference>
<dbReference type="InterPro" id="IPR006963">
    <property type="entry name" value="Mopterin_OxRdtase_4Fe-4S_dom"/>
</dbReference>
<sequence length="625" mass="67972">MEEPMLADGNYLSVCAYDCPDSCGMVATCSEGRLVELEGRKDNAYTRGFICHKGRRWVRDLRGEDRLTSPLARRNGKFIPIGWDEALDMTAQAIQSAIRHHGHQSFLFYEGSGNLLMGNKVQRLLPLMLGGGTMATGSLCGSEGKVGLARSYGTVGRDQPLAALESKSILLWGRNPAENSVHFLAILHDARRAGARLGTIDVRATPTTAISDSTWVVRPGSDLTLALYLCHEAIILRGEPQAAHEGYDAFRQACLLVSAEDAQLATGLSAAALHVLVGFVMDQPPLSIWTGIGLQRTRWGADLFHTIDTLGFLLGNHGVPGGGVWFEQGDDDLLPDDFATVPGAETRFVPRPNLGASLLEAAPPIEAAMFVRGNPASQCPDAGKVLKFLEQCPFSVCLDWHMSVTTRACTLVLPTTVFLERGDDYVMSHFHDLLQKTNKAAEPPEGVRDELDIVRDVALRLGLPDRFTTERARLAEIENDPRLTPAGPGMWRLKEAPRIQGAFHFPSRVPDVLVEPGMLRLITVHVRDYINGIDPNQARARILPPVASVSRKLTHERCLTEGQKVTLSNALGSLDVRIHLDKSIAAQTVVLPQGVEGVNLLVAPGLTPDGNSCINDSWVLLEPAL</sequence>
<keyword evidence="4" id="KW-0411">Iron-sulfur</keyword>
<evidence type="ECO:0000313" key="8">
    <source>
        <dbReference type="Proteomes" id="UP000266260"/>
    </source>
</evidence>
<dbReference type="PANTHER" id="PTHR43742">
    <property type="entry name" value="TRIMETHYLAMINE-N-OXIDE REDUCTASE"/>
    <property type="match status" value="1"/>
</dbReference>
<dbReference type="Proteomes" id="UP000266260">
    <property type="component" value="Unassembled WGS sequence"/>
</dbReference>
<dbReference type="Gene3D" id="3.40.50.740">
    <property type="match status" value="1"/>
</dbReference>
<dbReference type="EMBL" id="QXIT01000023">
    <property type="protein sequence ID" value="RIE10487.1"/>
    <property type="molecule type" value="Genomic_DNA"/>
</dbReference>
<dbReference type="GO" id="GO:0046872">
    <property type="term" value="F:metal ion binding"/>
    <property type="evidence" value="ECO:0007669"/>
    <property type="project" value="UniProtKB-KW"/>
</dbReference>
<dbReference type="InterPro" id="IPR006656">
    <property type="entry name" value="Mopterin_OxRdtase"/>
</dbReference>
<dbReference type="SMART" id="SM00926">
    <property type="entry name" value="Molybdop_Fe4S4"/>
    <property type="match status" value="1"/>
</dbReference>
<dbReference type="Gene3D" id="3.40.228.10">
    <property type="entry name" value="Dimethylsulfoxide Reductase, domain 2"/>
    <property type="match status" value="1"/>
</dbReference>
<keyword evidence="2" id="KW-0479">Metal-binding</keyword>
<evidence type="ECO:0000313" key="9">
    <source>
        <dbReference type="Proteomes" id="UP000266489"/>
    </source>
</evidence>
<accession>A0A398DY12</accession>
<dbReference type="InterPro" id="IPR009010">
    <property type="entry name" value="Asp_de-COase-like_dom_sf"/>
</dbReference>
<evidence type="ECO:0000313" key="6">
    <source>
        <dbReference type="EMBL" id="RIE10487.1"/>
    </source>
</evidence>
<dbReference type="GO" id="GO:0016491">
    <property type="term" value="F:oxidoreductase activity"/>
    <property type="evidence" value="ECO:0007669"/>
    <property type="project" value="InterPro"/>
</dbReference>
<dbReference type="PANTHER" id="PTHR43742:SF6">
    <property type="entry name" value="OXIDOREDUCTASE YYAE-RELATED"/>
    <property type="match status" value="1"/>
</dbReference>
<dbReference type="Pfam" id="PF04879">
    <property type="entry name" value="Molybdop_Fe4S4"/>
    <property type="match status" value="1"/>
</dbReference>
<dbReference type="Pfam" id="PF01568">
    <property type="entry name" value="Molydop_binding"/>
    <property type="match status" value="1"/>
</dbReference>
<evidence type="ECO:0000256" key="4">
    <source>
        <dbReference type="ARBA" id="ARBA00023014"/>
    </source>
</evidence>
<comment type="caution">
    <text evidence="6">The sequence shown here is derived from an EMBL/GenBank/DDBJ whole genome shotgun (WGS) entry which is preliminary data.</text>
</comment>
<evidence type="ECO:0000259" key="5">
    <source>
        <dbReference type="PROSITE" id="PS51669"/>
    </source>
</evidence>
<evidence type="ECO:0000256" key="2">
    <source>
        <dbReference type="ARBA" id="ARBA00022723"/>
    </source>
</evidence>
<dbReference type="GO" id="GO:0043546">
    <property type="term" value="F:molybdopterin cofactor binding"/>
    <property type="evidence" value="ECO:0007669"/>
    <property type="project" value="InterPro"/>
</dbReference>
<protein>
    <recommendedName>
        <fullName evidence="5">4Fe-4S Mo/W bis-MGD-type domain-containing protein</fullName>
    </recommendedName>
</protein>
<gene>
    <name evidence="7" type="ORF">SMC5_01110</name>
    <name evidence="6" type="ORF">SMC6_01135</name>
</gene>
<dbReference type="InterPro" id="IPR006657">
    <property type="entry name" value="MoPterin_dinucl-bd_dom"/>
</dbReference>
<accession>A0A398DE13</accession>
<name>A0A398DE13_9BACT</name>
<keyword evidence="3" id="KW-0408">Iron</keyword>
<dbReference type="Gene3D" id="3.30.2070.10">
    <property type="entry name" value="Formate dehydrogenase/DMSO reductase"/>
    <property type="match status" value="1"/>
</dbReference>
<dbReference type="InterPro" id="IPR050612">
    <property type="entry name" value="Prok_Mopterin_Oxidored"/>
</dbReference>
<evidence type="ECO:0000313" key="7">
    <source>
        <dbReference type="EMBL" id="RIE15281.1"/>
    </source>
</evidence>
<evidence type="ECO:0000256" key="1">
    <source>
        <dbReference type="ARBA" id="ARBA00010312"/>
    </source>
</evidence>
<dbReference type="AlphaFoldDB" id="A0A398DE13"/>
<dbReference type="OrthoDB" id="9759518at2"/>
<evidence type="ECO:0000256" key="3">
    <source>
        <dbReference type="ARBA" id="ARBA00023004"/>
    </source>
</evidence>
<organism evidence="6 8">
    <name type="scientific">Candidatus Cryosericum odellii</name>
    <dbReference type="NCBI Taxonomy" id="2290917"/>
    <lineage>
        <taxon>Bacteria</taxon>
        <taxon>Pseudomonadati</taxon>
        <taxon>Caldisericota/Cryosericota group</taxon>
        <taxon>Candidatus Cryosericota</taxon>
        <taxon>Candidatus Cryosericia</taxon>
        <taxon>Candidatus Cryosericales</taxon>
        <taxon>Candidatus Cryosericaceae</taxon>
        <taxon>Candidatus Cryosericum</taxon>
    </lineage>
</organism>
<dbReference type="GO" id="GO:0051536">
    <property type="term" value="F:iron-sulfur cluster binding"/>
    <property type="evidence" value="ECO:0007669"/>
    <property type="project" value="UniProtKB-KW"/>
</dbReference>